<comment type="caution">
    <text evidence="2">The sequence shown here is derived from an EMBL/GenBank/DDBJ whole genome shotgun (WGS) entry which is preliminary data.</text>
</comment>
<evidence type="ECO:0000256" key="1">
    <source>
        <dbReference type="SAM" id="Phobius"/>
    </source>
</evidence>
<keyword evidence="1" id="KW-0472">Membrane</keyword>
<keyword evidence="1" id="KW-0812">Transmembrane</keyword>
<dbReference type="Proteomes" id="UP001501294">
    <property type="component" value="Unassembled WGS sequence"/>
</dbReference>
<evidence type="ECO:0000313" key="3">
    <source>
        <dbReference type="Proteomes" id="UP001501294"/>
    </source>
</evidence>
<accession>A0ABP8HXZ4</accession>
<organism evidence="2 3">
    <name type="scientific">Kangiella taiwanensis</name>
    <dbReference type="NCBI Taxonomy" id="1079179"/>
    <lineage>
        <taxon>Bacteria</taxon>
        <taxon>Pseudomonadati</taxon>
        <taxon>Pseudomonadota</taxon>
        <taxon>Gammaproteobacteria</taxon>
        <taxon>Kangiellales</taxon>
        <taxon>Kangiellaceae</taxon>
        <taxon>Kangiella</taxon>
    </lineage>
</organism>
<sequence length="183" mass="21421">MNEEFRKNIAFVQTVVSLGRDLILILIAVFAVSILYFGGDPKSLTELDWAKLVGGALIVVIAPIVGYYFIALFVRFAQVALDSFHYTWKKTPKVPRGFFAFFDVGVRRMSLKEYVEKWKERRSKIQTKLDKHPEHRKYYKVLTKLLNFCLSLYRGSKFIYAFLFLIVGAYVFYNLFIQYIKQA</sequence>
<dbReference type="RefSeq" id="WP_223576753.1">
    <property type="nucleotide sequence ID" value="NZ_BAABFU010000001.1"/>
</dbReference>
<evidence type="ECO:0000313" key="2">
    <source>
        <dbReference type="EMBL" id="GAA4347193.1"/>
    </source>
</evidence>
<proteinExistence type="predicted"/>
<feature type="transmembrane region" description="Helical" evidence="1">
    <location>
        <begin position="21"/>
        <end position="37"/>
    </location>
</feature>
<keyword evidence="1" id="KW-1133">Transmembrane helix</keyword>
<name>A0ABP8HXZ4_9GAMM</name>
<dbReference type="EMBL" id="BAABFU010000001">
    <property type="protein sequence ID" value="GAA4347193.1"/>
    <property type="molecule type" value="Genomic_DNA"/>
</dbReference>
<keyword evidence="3" id="KW-1185">Reference proteome</keyword>
<protein>
    <submittedName>
        <fullName evidence="2">Uncharacterized protein</fullName>
    </submittedName>
</protein>
<feature type="transmembrane region" description="Helical" evidence="1">
    <location>
        <begin position="158"/>
        <end position="180"/>
    </location>
</feature>
<gene>
    <name evidence="2" type="ORF">GCM10023150_09320</name>
</gene>
<feature type="transmembrane region" description="Helical" evidence="1">
    <location>
        <begin position="49"/>
        <end position="74"/>
    </location>
</feature>
<reference evidence="3" key="1">
    <citation type="journal article" date="2019" name="Int. J. Syst. Evol. Microbiol.">
        <title>The Global Catalogue of Microorganisms (GCM) 10K type strain sequencing project: providing services to taxonomists for standard genome sequencing and annotation.</title>
        <authorList>
            <consortium name="The Broad Institute Genomics Platform"/>
            <consortium name="The Broad Institute Genome Sequencing Center for Infectious Disease"/>
            <person name="Wu L."/>
            <person name="Ma J."/>
        </authorList>
    </citation>
    <scope>NUCLEOTIDE SEQUENCE [LARGE SCALE GENOMIC DNA]</scope>
    <source>
        <strain evidence="3">JCM 17727</strain>
    </source>
</reference>